<proteinExistence type="predicted"/>
<evidence type="ECO:0000313" key="3">
    <source>
        <dbReference type="Proteomes" id="UP001158066"/>
    </source>
</evidence>
<keyword evidence="1" id="KW-0812">Transmembrane</keyword>
<evidence type="ECO:0000256" key="1">
    <source>
        <dbReference type="SAM" id="Phobius"/>
    </source>
</evidence>
<keyword evidence="3" id="KW-1185">Reference proteome</keyword>
<keyword evidence="1" id="KW-1133">Transmembrane helix</keyword>
<evidence type="ECO:0000313" key="2">
    <source>
        <dbReference type="EMBL" id="SMP66139.1"/>
    </source>
</evidence>
<dbReference type="RefSeq" id="WP_283410216.1">
    <property type="nucleotide sequence ID" value="NZ_FXUF01000013.1"/>
</dbReference>
<feature type="transmembrane region" description="Helical" evidence="1">
    <location>
        <begin position="279"/>
        <end position="306"/>
    </location>
</feature>
<dbReference type="Pfam" id="PF12679">
    <property type="entry name" value="ABC2_membrane_2"/>
    <property type="match status" value="1"/>
</dbReference>
<feature type="transmembrane region" description="Helical" evidence="1">
    <location>
        <begin position="240"/>
        <end position="267"/>
    </location>
</feature>
<feature type="transmembrane region" description="Helical" evidence="1">
    <location>
        <begin position="318"/>
        <end position="344"/>
    </location>
</feature>
<feature type="transmembrane region" description="Helical" evidence="1">
    <location>
        <begin position="364"/>
        <end position="384"/>
    </location>
</feature>
<accession>A0AA45WXT4</accession>
<dbReference type="AlphaFoldDB" id="A0AA45WXT4"/>
<dbReference type="PANTHER" id="PTHR43471:SF3">
    <property type="entry name" value="ABC TRANSPORTER PERMEASE PROTEIN NATB"/>
    <property type="match status" value="1"/>
</dbReference>
<gene>
    <name evidence="2" type="ORF">SAMN06296020_11371</name>
</gene>
<protein>
    <submittedName>
        <fullName evidence="2">Sodium transport system permease protein</fullName>
    </submittedName>
</protein>
<dbReference type="GO" id="GO:0140359">
    <property type="term" value="F:ABC-type transporter activity"/>
    <property type="evidence" value="ECO:0007669"/>
    <property type="project" value="InterPro"/>
</dbReference>
<organism evidence="2 3">
    <name type="scientific">Anoxynatronum buryatiense</name>
    <dbReference type="NCBI Taxonomy" id="489973"/>
    <lineage>
        <taxon>Bacteria</taxon>
        <taxon>Bacillati</taxon>
        <taxon>Bacillota</taxon>
        <taxon>Clostridia</taxon>
        <taxon>Eubacteriales</taxon>
        <taxon>Clostridiaceae</taxon>
        <taxon>Anoxynatronum</taxon>
    </lineage>
</organism>
<dbReference type="PANTHER" id="PTHR43471">
    <property type="entry name" value="ABC TRANSPORTER PERMEASE"/>
    <property type="match status" value="1"/>
</dbReference>
<sequence length="400" mass="43645">MPFKPSGPISFPKIKQIFNKEMRSLFRDKKALLTMFLPVLIYPVIMVFFSGFMMLVQSGLEQQVSRVAVAPSVSAGLVDRLIEDDRIEVVPHPREPETALLEKNLEVVVEARQEGAEEVLLLHYHSPTGASERGMNRVRRQVNAYREDLVAAGLADAALAENILTVVTIEDVELSEAGESGSRIMATVLGMVVPFLIMLYAIIGTYTLSADVSAGEKERETLETLFSLPVTRTEIVVGKLMACVAVGMISGLINLLAIFPLLYGIAYQVPDLTISLSPVLLVFLALMLVPVMILTSTLFTGLGLLAHTYQEAQSYGSVLLIVLMLPCYLLLIPDIELTLLTLFIPITNTLLVMREAFLGSYAPGWIAGTLAINLGAASLGIAVVNRWFQSDRVMFGGDGK</sequence>
<reference evidence="2" key="1">
    <citation type="submission" date="2017-05" db="EMBL/GenBank/DDBJ databases">
        <authorList>
            <person name="Varghese N."/>
            <person name="Submissions S."/>
        </authorList>
    </citation>
    <scope>NUCLEOTIDE SEQUENCE</scope>
    <source>
        <strain evidence="2">Su22</strain>
    </source>
</reference>
<feature type="transmembrane region" description="Helical" evidence="1">
    <location>
        <begin position="32"/>
        <end position="56"/>
    </location>
</feature>
<dbReference type="Proteomes" id="UP001158066">
    <property type="component" value="Unassembled WGS sequence"/>
</dbReference>
<name>A0AA45WXT4_9CLOT</name>
<comment type="caution">
    <text evidence="2">The sequence shown here is derived from an EMBL/GenBank/DDBJ whole genome shotgun (WGS) entry which is preliminary data.</text>
</comment>
<dbReference type="GO" id="GO:0005886">
    <property type="term" value="C:plasma membrane"/>
    <property type="evidence" value="ECO:0007669"/>
    <property type="project" value="UniProtKB-SubCell"/>
</dbReference>
<feature type="transmembrane region" description="Helical" evidence="1">
    <location>
        <begin position="184"/>
        <end position="209"/>
    </location>
</feature>
<dbReference type="EMBL" id="FXUF01000013">
    <property type="protein sequence ID" value="SMP66139.1"/>
    <property type="molecule type" value="Genomic_DNA"/>
</dbReference>
<keyword evidence="1" id="KW-0472">Membrane</keyword>